<dbReference type="PANTHER" id="PTHR43773">
    <property type="entry name" value="MAGNESIUM TRANSPORTER MGTE"/>
    <property type="match status" value="1"/>
</dbReference>
<comment type="subunit">
    <text evidence="9">Homodimer.</text>
</comment>
<dbReference type="SMART" id="SM00116">
    <property type="entry name" value="CBS"/>
    <property type="match status" value="2"/>
</dbReference>
<evidence type="ECO:0000256" key="9">
    <source>
        <dbReference type="RuleBase" id="RU362011"/>
    </source>
</evidence>
<dbReference type="Gene3D" id="1.25.60.10">
    <property type="entry name" value="MgtE N-terminal domain-like"/>
    <property type="match status" value="1"/>
</dbReference>
<feature type="transmembrane region" description="Helical" evidence="9">
    <location>
        <begin position="431"/>
        <end position="450"/>
    </location>
</feature>
<evidence type="ECO:0000256" key="7">
    <source>
        <dbReference type="ARBA" id="ARBA00023136"/>
    </source>
</evidence>
<dbReference type="InterPro" id="IPR000644">
    <property type="entry name" value="CBS_dom"/>
</dbReference>
<keyword evidence="3 9" id="KW-0813">Transport</keyword>
<dbReference type="InterPro" id="IPR006669">
    <property type="entry name" value="MgtE_transporter"/>
</dbReference>
<evidence type="ECO:0000313" key="12">
    <source>
        <dbReference type="Proteomes" id="UP000646053"/>
    </source>
</evidence>
<protein>
    <recommendedName>
        <fullName evidence="9">Magnesium transporter MgtE</fullName>
    </recommendedName>
</protein>
<sequence>MLTQEIRTSLSEIGDLNRLKTELNEMPAIDVGDYIRGLPEERRAIAFRLLNKTQATDVFEYLPHEVREELVGSLHNVQMCHIIESMRPDDRAELFDELPAGIVKRLVQQLSPEERQATATILGYDEGTAGRVMTTEYVRLRQGLTVGEALSKMRLADRDKETVYYAYVTDNNRKLKQVVSLRQLLFSIPDARIEDIASDRVIKARTEMLQEEVAQLMKRYDLLALPVVDREDRLVGIITVDDVVDILEQEATEDIQRLAGVADGGESSLSSPLSKIKSRLPWLLAIMGLYIGASSAIAPFQTTIAAVPVLAVVMPLFSNTGGTVGIQSLTVTIRSLSVGEATPQDTLKILRKELIAGLGTALALGLAMVIISLIWTTPEERWVSVMAGLVMATNSLVAVTLGTLLPIGFVRLKIDPALISGPLVTTMLDTIGFILFLTMVTISLNVLHIIP</sequence>
<keyword evidence="8" id="KW-0129">CBS domain</keyword>
<dbReference type="PANTHER" id="PTHR43773:SF1">
    <property type="entry name" value="MAGNESIUM TRANSPORTER MGTE"/>
    <property type="match status" value="1"/>
</dbReference>
<dbReference type="RefSeq" id="WP_162424466.1">
    <property type="nucleotide sequence ID" value="NZ_WVIE01000022.1"/>
</dbReference>
<gene>
    <name evidence="11" type="primary">mgtE</name>
    <name evidence="11" type="ORF">GS601_16855</name>
</gene>
<dbReference type="AlphaFoldDB" id="A0A8J8CMU0"/>
<evidence type="ECO:0000256" key="1">
    <source>
        <dbReference type="ARBA" id="ARBA00004141"/>
    </source>
</evidence>
<dbReference type="InterPro" id="IPR006668">
    <property type="entry name" value="Mg_transptr_MgtE_intracell_dom"/>
</dbReference>
<dbReference type="InterPro" id="IPR036739">
    <property type="entry name" value="SLC41_membr_dom_sf"/>
</dbReference>
<keyword evidence="5 9" id="KW-0460">Magnesium</keyword>
<reference evidence="11" key="1">
    <citation type="submission" date="2019-12" db="EMBL/GenBank/DDBJ databases">
        <title>High-Quality draft genome sequences of three cyanobacteria isolated from the limestone walls of the Old Cathedral of Coimbra.</title>
        <authorList>
            <person name="Tiago I."/>
            <person name="Soares F."/>
            <person name="Portugal A."/>
        </authorList>
    </citation>
    <scope>NUCLEOTIDE SEQUENCE</scope>
    <source>
        <strain evidence="11">A</strain>
    </source>
</reference>
<dbReference type="Gene3D" id="1.10.357.20">
    <property type="entry name" value="SLC41 divalent cation transporters, integral membrane domain"/>
    <property type="match status" value="1"/>
</dbReference>
<dbReference type="SUPFAM" id="SSF158791">
    <property type="entry name" value="MgtE N-terminal domain-like"/>
    <property type="match status" value="1"/>
</dbReference>
<dbReference type="Pfam" id="PF01769">
    <property type="entry name" value="MgtE"/>
    <property type="match status" value="1"/>
</dbReference>
<dbReference type="GO" id="GO:0046872">
    <property type="term" value="F:metal ion binding"/>
    <property type="evidence" value="ECO:0007669"/>
    <property type="project" value="UniProtKB-KW"/>
</dbReference>
<evidence type="ECO:0000256" key="3">
    <source>
        <dbReference type="ARBA" id="ARBA00022448"/>
    </source>
</evidence>
<keyword evidence="12" id="KW-1185">Reference proteome</keyword>
<comment type="similarity">
    <text evidence="2 9">Belongs to the SLC41A transporter family.</text>
</comment>
<feature type="domain" description="CBS" evidence="10">
    <location>
        <begin position="197"/>
        <end position="253"/>
    </location>
</feature>
<keyword evidence="4 9" id="KW-0812">Transmembrane</keyword>
<dbReference type="GO" id="GO:0005886">
    <property type="term" value="C:plasma membrane"/>
    <property type="evidence" value="ECO:0007669"/>
    <property type="project" value="UniProtKB-SubCell"/>
</dbReference>
<dbReference type="Pfam" id="PF03448">
    <property type="entry name" value="MgtE_N"/>
    <property type="match status" value="1"/>
</dbReference>
<dbReference type="InterPro" id="IPR006667">
    <property type="entry name" value="SLC41_membr_dom"/>
</dbReference>
<organism evidence="11 12">
    <name type="scientific">Myxacorys almedinensis A</name>
    <dbReference type="NCBI Taxonomy" id="2690445"/>
    <lineage>
        <taxon>Bacteria</taxon>
        <taxon>Bacillati</taxon>
        <taxon>Cyanobacteriota</taxon>
        <taxon>Cyanophyceae</taxon>
        <taxon>Leptolyngbyales</taxon>
        <taxon>Leptolyngbyaceae</taxon>
        <taxon>Myxacorys</taxon>
        <taxon>Myxacorys almedinensis</taxon>
    </lineage>
</organism>
<evidence type="ECO:0000256" key="5">
    <source>
        <dbReference type="ARBA" id="ARBA00022842"/>
    </source>
</evidence>
<dbReference type="SUPFAM" id="SSF161093">
    <property type="entry name" value="MgtE membrane domain-like"/>
    <property type="match status" value="1"/>
</dbReference>
<evidence type="ECO:0000256" key="6">
    <source>
        <dbReference type="ARBA" id="ARBA00022989"/>
    </source>
</evidence>
<feature type="transmembrane region" description="Helical" evidence="9">
    <location>
        <begin position="382"/>
        <end position="410"/>
    </location>
</feature>
<proteinExistence type="inferred from homology"/>
<dbReference type="SMART" id="SM00924">
    <property type="entry name" value="MgtE_N"/>
    <property type="match status" value="1"/>
</dbReference>
<dbReference type="Gene3D" id="3.10.580.10">
    <property type="entry name" value="CBS-domain"/>
    <property type="match status" value="1"/>
</dbReference>
<feature type="domain" description="CBS" evidence="10">
    <location>
        <begin position="133"/>
        <end position="196"/>
    </location>
</feature>
<evidence type="ECO:0000256" key="2">
    <source>
        <dbReference type="ARBA" id="ARBA00009749"/>
    </source>
</evidence>
<comment type="subcellular location">
    <subcellularLocation>
        <location evidence="9">Cell membrane</location>
        <topology evidence="9">Multi-pass membrane protein</topology>
    </subcellularLocation>
    <subcellularLocation>
        <location evidence="1">Membrane</location>
        <topology evidence="1">Multi-pass membrane protein</topology>
    </subcellularLocation>
</comment>
<keyword evidence="7 9" id="KW-0472">Membrane</keyword>
<dbReference type="InterPro" id="IPR038076">
    <property type="entry name" value="MgtE_N_sf"/>
</dbReference>
<dbReference type="Proteomes" id="UP000646053">
    <property type="component" value="Unassembled WGS sequence"/>
</dbReference>
<keyword evidence="9" id="KW-1003">Cell membrane</keyword>
<evidence type="ECO:0000259" key="10">
    <source>
        <dbReference type="PROSITE" id="PS51371"/>
    </source>
</evidence>
<comment type="caution">
    <text evidence="11">The sequence shown here is derived from an EMBL/GenBank/DDBJ whole genome shotgun (WGS) entry which is preliminary data.</text>
</comment>
<dbReference type="SUPFAM" id="SSF54631">
    <property type="entry name" value="CBS-domain pair"/>
    <property type="match status" value="1"/>
</dbReference>
<feature type="transmembrane region" description="Helical" evidence="9">
    <location>
        <begin position="354"/>
        <end position="376"/>
    </location>
</feature>
<name>A0A8J8CMU0_9CYAN</name>
<dbReference type="InterPro" id="IPR046342">
    <property type="entry name" value="CBS_dom_sf"/>
</dbReference>
<feature type="transmembrane region" description="Helical" evidence="9">
    <location>
        <begin position="280"/>
        <end position="300"/>
    </location>
</feature>
<dbReference type="PROSITE" id="PS51371">
    <property type="entry name" value="CBS"/>
    <property type="match status" value="2"/>
</dbReference>
<keyword evidence="6 9" id="KW-1133">Transmembrane helix</keyword>
<evidence type="ECO:0000256" key="8">
    <source>
        <dbReference type="PROSITE-ProRule" id="PRU00703"/>
    </source>
</evidence>
<dbReference type="CDD" id="cd04606">
    <property type="entry name" value="CBS_pair_Mg_transporter"/>
    <property type="match status" value="1"/>
</dbReference>
<feature type="transmembrane region" description="Helical" evidence="9">
    <location>
        <begin position="306"/>
        <end position="333"/>
    </location>
</feature>
<comment type="function">
    <text evidence="9">Acts as a magnesium transporter.</text>
</comment>
<evidence type="ECO:0000256" key="4">
    <source>
        <dbReference type="ARBA" id="ARBA00022692"/>
    </source>
</evidence>
<evidence type="ECO:0000313" key="11">
    <source>
        <dbReference type="EMBL" id="NDJ18935.1"/>
    </source>
</evidence>
<dbReference type="Pfam" id="PF00571">
    <property type="entry name" value="CBS"/>
    <property type="match status" value="2"/>
</dbReference>
<dbReference type="EMBL" id="WVIE01000022">
    <property type="protein sequence ID" value="NDJ18935.1"/>
    <property type="molecule type" value="Genomic_DNA"/>
</dbReference>
<dbReference type="NCBIfam" id="TIGR00400">
    <property type="entry name" value="mgtE"/>
    <property type="match status" value="1"/>
</dbReference>
<keyword evidence="9" id="KW-0479">Metal-binding</keyword>
<dbReference type="GO" id="GO:0015095">
    <property type="term" value="F:magnesium ion transmembrane transporter activity"/>
    <property type="evidence" value="ECO:0007669"/>
    <property type="project" value="UniProtKB-UniRule"/>
</dbReference>
<accession>A0A8J8CMU0</accession>